<evidence type="ECO:0000313" key="6">
    <source>
        <dbReference type="Proteomes" id="UP000241440"/>
    </source>
</evidence>
<dbReference type="AlphaFoldDB" id="A0A855SHA4"/>
<dbReference type="GO" id="GO:0005829">
    <property type="term" value="C:cytosol"/>
    <property type="evidence" value="ECO:0007669"/>
    <property type="project" value="TreeGrafter"/>
</dbReference>
<evidence type="ECO:0000259" key="3">
    <source>
        <dbReference type="Pfam" id="PF01232"/>
    </source>
</evidence>
<dbReference type="GeneID" id="61228166"/>
<feature type="domain" description="Mannitol dehydrogenase N-terminal" evidence="3">
    <location>
        <begin position="16"/>
        <end position="260"/>
    </location>
</feature>
<dbReference type="GO" id="GO:0019592">
    <property type="term" value="P:mannitol catabolic process"/>
    <property type="evidence" value="ECO:0007669"/>
    <property type="project" value="TreeGrafter"/>
</dbReference>
<evidence type="ECO:0000259" key="4">
    <source>
        <dbReference type="Pfam" id="PF08125"/>
    </source>
</evidence>
<reference evidence="5 6" key="1">
    <citation type="submission" date="2018-01" db="EMBL/GenBank/DDBJ databases">
        <title>Whole genome sequencing of Histamine producing bacteria.</title>
        <authorList>
            <person name="Butler K."/>
        </authorList>
    </citation>
    <scope>NUCLEOTIDE SEQUENCE [LARGE SCALE GENOMIC DNA]</scope>
    <source>
        <strain evidence="5 6">A2-1</strain>
    </source>
</reference>
<evidence type="ECO:0000256" key="1">
    <source>
        <dbReference type="ARBA" id="ARBA00023002"/>
    </source>
</evidence>
<dbReference type="GO" id="GO:0009026">
    <property type="term" value="F:tagaturonate reductase activity"/>
    <property type="evidence" value="ECO:0007669"/>
    <property type="project" value="UniProtKB-EC"/>
</dbReference>
<dbReference type="InterPro" id="IPR013118">
    <property type="entry name" value="Mannitol_DH_C"/>
</dbReference>
<feature type="domain" description="Mannitol dehydrogenase C-terminal" evidence="4">
    <location>
        <begin position="271"/>
        <end position="464"/>
    </location>
</feature>
<dbReference type="Pfam" id="PF01232">
    <property type="entry name" value="Mannitol_dh"/>
    <property type="match status" value="1"/>
</dbReference>
<dbReference type="InterPro" id="IPR013131">
    <property type="entry name" value="Mannitol_DH_N"/>
</dbReference>
<protein>
    <submittedName>
        <fullName evidence="5">Tagaturonate reductase</fullName>
        <ecNumber evidence="5">1.1.1.58</ecNumber>
    </submittedName>
</protein>
<dbReference type="GO" id="GO:0008926">
    <property type="term" value="F:mannitol-1-phosphate 5-dehydrogenase activity"/>
    <property type="evidence" value="ECO:0007669"/>
    <property type="project" value="TreeGrafter"/>
</dbReference>
<evidence type="ECO:0000313" key="5">
    <source>
        <dbReference type="EMBL" id="PSX09564.1"/>
    </source>
</evidence>
<keyword evidence="1 5" id="KW-0560">Oxidoreductase</keyword>
<dbReference type="NCBIfam" id="NF002969">
    <property type="entry name" value="PRK03643.1"/>
    <property type="match status" value="1"/>
</dbReference>
<gene>
    <name evidence="5" type="ORF">C0W41_01900</name>
</gene>
<dbReference type="EMBL" id="PYOY01000001">
    <property type="protein sequence ID" value="PSX09564.1"/>
    <property type="molecule type" value="Genomic_DNA"/>
</dbReference>
<dbReference type="Pfam" id="PF08125">
    <property type="entry name" value="Mannitol_dh_C"/>
    <property type="match status" value="1"/>
</dbReference>
<sequence>MILNNASYPRKNYPTKAIQFGEGNFLRAFIDWQFDLLNEHTDFNTGITIIRPINSLHPKLDNQDGLYTTLIRGLNEKGEKESTARVIQSVNKEVLAYQEFDQYLLEAENPDLEWVISNTTEAGIKFNDTDKLHDQPASTFPGKLTQFLLHRFTTFNGDINKGLIFLPCELIDYNGEELKKCIEQYIYLWDLGHQFQKWIKEANTFCSTLVDRIVTGYPKDEIQQIESSLGYQDNFLVTAEHFYLFVIQGPDWLRDKLKLNQYPLNINVVDDIKSYKERKVAILNGAHTSMVPVAYLSGFDTVRESIEDEYIQSFVDNLIRHEVIPMIKMPQEELLDFYSSVISRFKNPYIQHNLLSISLNSFAKFKARVLPQLISYSKTHHQAPAYISFSLAALICFYQGTRENETYELNDDLKILNNFKEWQPLYESNIQQLTINVLGMTEHWGEDLNSVPKLTETVSSHISNIKQFGIKKAMNQLIA</sequence>
<dbReference type="PANTHER" id="PTHR30524:SF0">
    <property type="entry name" value="ALTRONATE OXIDOREDUCTASE-RELATED"/>
    <property type="match status" value="1"/>
</dbReference>
<name>A0A855SHA4_PHOAN</name>
<evidence type="ECO:0000256" key="2">
    <source>
        <dbReference type="ARBA" id="ARBA00023027"/>
    </source>
</evidence>
<keyword evidence="2" id="KW-0520">NAD</keyword>
<dbReference type="SUPFAM" id="SSF48179">
    <property type="entry name" value="6-phosphogluconate dehydrogenase C-terminal domain-like"/>
    <property type="match status" value="1"/>
</dbReference>
<dbReference type="PANTHER" id="PTHR30524">
    <property type="entry name" value="MANNITOL-1-PHOSPHATE 5-DEHYDROGENASE"/>
    <property type="match status" value="1"/>
</dbReference>
<dbReference type="Gene3D" id="1.10.1040.10">
    <property type="entry name" value="N-(1-d-carboxylethyl)-l-norvaline Dehydrogenase, domain 2"/>
    <property type="match status" value="1"/>
</dbReference>
<proteinExistence type="predicted"/>
<dbReference type="Gene3D" id="3.40.50.720">
    <property type="entry name" value="NAD(P)-binding Rossmann-like Domain"/>
    <property type="match status" value="1"/>
</dbReference>
<dbReference type="InterPro" id="IPR036291">
    <property type="entry name" value="NAD(P)-bd_dom_sf"/>
</dbReference>
<dbReference type="GO" id="GO:0019698">
    <property type="term" value="P:D-galacturonate catabolic process"/>
    <property type="evidence" value="ECO:0007669"/>
    <property type="project" value="TreeGrafter"/>
</dbReference>
<dbReference type="Proteomes" id="UP000241440">
    <property type="component" value="Unassembled WGS sequence"/>
</dbReference>
<dbReference type="InterPro" id="IPR008927">
    <property type="entry name" value="6-PGluconate_DH-like_C_sf"/>
</dbReference>
<comment type="caution">
    <text evidence="5">The sequence shown here is derived from an EMBL/GenBank/DDBJ whole genome shotgun (WGS) entry which is preliminary data.</text>
</comment>
<dbReference type="InterPro" id="IPR013328">
    <property type="entry name" value="6PGD_dom2"/>
</dbReference>
<dbReference type="SUPFAM" id="SSF51735">
    <property type="entry name" value="NAD(P)-binding Rossmann-fold domains"/>
    <property type="match status" value="1"/>
</dbReference>
<accession>A0A855SHA4</accession>
<organism evidence="5 6">
    <name type="scientific">Photobacterium angustum</name>
    <dbReference type="NCBI Taxonomy" id="661"/>
    <lineage>
        <taxon>Bacteria</taxon>
        <taxon>Pseudomonadati</taxon>
        <taxon>Pseudomonadota</taxon>
        <taxon>Gammaproteobacteria</taxon>
        <taxon>Vibrionales</taxon>
        <taxon>Vibrionaceae</taxon>
        <taxon>Photobacterium</taxon>
    </lineage>
</organism>
<dbReference type="RefSeq" id="WP_045082639.1">
    <property type="nucleotide sequence ID" value="NZ_JZSX01000002.1"/>
</dbReference>
<dbReference type="EC" id="1.1.1.58" evidence="5"/>